<feature type="region of interest" description="Disordered" evidence="1">
    <location>
        <begin position="27"/>
        <end position="78"/>
    </location>
</feature>
<dbReference type="PANTHER" id="PTHR33168">
    <property type="entry name" value="STRESS INDUCED PROTEIN-RELATED"/>
    <property type="match status" value="1"/>
</dbReference>
<dbReference type="Proteomes" id="UP000029121">
    <property type="component" value="Unassembled WGS sequence"/>
</dbReference>
<accession>R0F954</accession>
<name>R0F954_9BRAS</name>
<evidence type="ECO:0000313" key="3">
    <source>
        <dbReference type="Proteomes" id="UP000029121"/>
    </source>
</evidence>
<protein>
    <submittedName>
        <fullName evidence="2">Uncharacterized protein</fullName>
    </submittedName>
</protein>
<dbReference type="EMBL" id="KB870811">
    <property type="protein sequence ID" value="EOA18467.1"/>
    <property type="molecule type" value="Genomic_DNA"/>
</dbReference>
<evidence type="ECO:0000313" key="2">
    <source>
        <dbReference type="EMBL" id="EOA18467.1"/>
    </source>
</evidence>
<dbReference type="AlphaFoldDB" id="R0F954"/>
<feature type="compositionally biased region" description="Polar residues" evidence="1">
    <location>
        <begin position="152"/>
        <end position="163"/>
    </location>
</feature>
<dbReference type="OrthoDB" id="657187at2759"/>
<gene>
    <name evidence="2" type="ORF">CARUB_v10007013mg</name>
</gene>
<dbReference type="STRING" id="81985.R0F954"/>
<feature type="compositionally biased region" description="Low complexity" evidence="1">
    <location>
        <begin position="41"/>
        <end position="54"/>
    </location>
</feature>
<proteinExistence type="predicted"/>
<feature type="compositionally biased region" description="Low complexity" evidence="1">
    <location>
        <begin position="137"/>
        <end position="148"/>
    </location>
</feature>
<reference evidence="3" key="1">
    <citation type="journal article" date="2013" name="Nat. Genet.">
        <title>The Capsella rubella genome and the genomic consequences of rapid mating system evolution.</title>
        <authorList>
            <person name="Slotte T."/>
            <person name="Hazzouri K.M."/>
            <person name="Agren J.A."/>
            <person name="Koenig D."/>
            <person name="Maumus F."/>
            <person name="Guo Y.L."/>
            <person name="Steige K."/>
            <person name="Platts A.E."/>
            <person name="Escobar J.S."/>
            <person name="Newman L.K."/>
            <person name="Wang W."/>
            <person name="Mandakova T."/>
            <person name="Vello E."/>
            <person name="Smith L.M."/>
            <person name="Henz S.R."/>
            <person name="Steffen J."/>
            <person name="Takuno S."/>
            <person name="Brandvain Y."/>
            <person name="Coop G."/>
            <person name="Andolfatto P."/>
            <person name="Hu T.T."/>
            <person name="Blanchette M."/>
            <person name="Clark R.M."/>
            <person name="Quesneville H."/>
            <person name="Nordborg M."/>
            <person name="Gaut B.S."/>
            <person name="Lysak M.A."/>
            <person name="Jenkins J."/>
            <person name="Grimwood J."/>
            <person name="Chapman J."/>
            <person name="Prochnik S."/>
            <person name="Shu S."/>
            <person name="Rokhsar D."/>
            <person name="Schmutz J."/>
            <person name="Weigel D."/>
            <person name="Wright S.I."/>
        </authorList>
    </citation>
    <scope>NUCLEOTIDE SEQUENCE [LARGE SCALE GENOMIC DNA]</scope>
    <source>
        <strain evidence="3">cv. Monte Gargano</strain>
    </source>
</reference>
<evidence type="ECO:0000256" key="1">
    <source>
        <dbReference type="SAM" id="MobiDB-lite"/>
    </source>
</evidence>
<dbReference type="KEGG" id="crb:17878443"/>
<dbReference type="eggNOG" id="ENOG502S8DW">
    <property type="taxonomic scope" value="Eukaryota"/>
</dbReference>
<keyword evidence="3" id="KW-1185">Reference proteome</keyword>
<feature type="region of interest" description="Disordered" evidence="1">
    <location>
        <begin position="135"/>
        <end position="163"/>
    </location>
</feature>
<sequence length="163" mass="18002">MGSESMSHLSLKKKLKSRFCMAGCFRTSNHHHHDVPDDRPSSPTSPSAATDKTTQSPRGGGIKTKSPRLNRTLSKSQEKCRSFIHRMGGGVSGVGGHGKHVRRHTTDFHYDPSSYALNFDKGDEDDNIDRFPLRNFSARLPRSPPSSAKAGTESSFTVHNLLR</sequence>
<organism evidence="2 3">
    <name type="scientific">Capsella rubella</name>
    <dbReference type="NCBI Taxonomy" id="81985"/>
    <lineage>
        <taxon>Eukaryota</taxon>
        <taxon>Viridiplantae</taxon>
        <taxon>Streptophyta</taxon>
        <taxon>Embryophyta</taxon>
        <taxon>Tracheophyta</taxon>
        <taxon>Spermatophyta</taxon>
        <taxon>Magnoliopsida</taxon>
        <taxon>eudicotyledons</taxon>
        <taxon>Gunneridae</taxon>
        <taxon>Pentapetalae</taxon>
        <taxon>rosids</taxon>
        <taxon>malvids</taxon>
        <taxon>Brassicales</taxon>
        <taxon>Brassicaceae</taxon>
        <taxon>Camelineae</taxon>
        <taxon>Capsella</taxon>
    </lineage>
</organism>